<reference evidence="1 2" key="1">
    <citation type="submission" date="2020-10" db="EMBL/GenBank/DDBJ databases">
        <title>Pygocentrus nattereri (red-bellied piranha) genome, fPygNat1, primary haplotype.</title>
        <authorList>
            <person name="Myers G."/>
            <person name="Meyer A."/>
            <person name="Karagic N."/>
            <person name="Pippel M."/>
            <person name="Winkler S."/>
            <person name="Tracey A."/>
            <person name="Wood J."/>
            <person name="Formenti G."/>
            <person name="Howe K."/>
            <person name="Fedrigo O."/>
            <person name="Jarvis E.D."/>
        </authorList>
    </citation>
    <scope>NUCLEOTIDE SEQUENCE [LARGE SCALE GENOMIC DNA]</scope>
</reference>
<protein>
    <submittedName>
        <fullName evidence="1">Uncharacterized protein</fullName>
    </submittedName>
</protein>
<dbReference type="PANTHER" id="PTHR41693">
    <property type="entry name" value="HEME-BINDING PROTEIN 1"/>
    <property type="match status" value="1"/>
</dbReference>
<dbReference type="PANTHER" id="PTHR41693:SF2">
    <property type="entry name" value="BIOGENESIS OF LYSOSOME-RELATED ORGANELLES COMPLEX 1 SUBUNIT 2"/>
    <property type="match status" value="1"/>
</dbReference>
<proteinExistence type="predicted"/>
<organism evidence="1 2">
    <name type="scientific">Pygocentrus nattereri</name>
    <name type="common">Red-bellied piranha</name>
    <dbReference type="NCBI Taxonomy" id="42514"/>
    <lineage>
        <taxon>Eukaryota</taxon>
        <taxon>Metazoa</taxon>
        <taxon>Chordata</taxon>
        <taxon>Craniata</taxon>
        <taxon>Vertebrata</taxon>
        <taxon>Euteleostomi</taxon>
        <taxon>Actinopterygii</taxon>
        <taxon>Neopterygii</taxon>
        <taxon>Teleostei</taxon>
        <taxon>Ostariophysi</taxon>
        <taxon>Characiformes</taxon>
        <taxon>Characoidei</taxon>
        <taxon>Pygocentrus</taxon>
    </lineage>
</organism>
<reference evidence="1" key="2">
    <citation type="submission" date="2025-08" db="UniProtKB">
        <authorList>
            <consortium name="Ensembl"/>
        </authorList>
    </citation>
    <scope>IDENTIFICATION</scope>
</reference>
<accession>A0AAR2IT17</accession>
<keyword evidence="2" id="KW-1185">Reference proteome</keyword>
<name>A0AAR2IT17_PYGNA</name>
<dbReference type="Ensembl" id="ENSPNAT00000063610.1">
    <property type="protein sequence ID" value="ENSPNAP00000040761.1"/>
    <property type="gene ID" value="ENSPNAG00000032960.1"/>
</dbReference>
<evidence type="ECO:0000313" key="1">
    <source>
        <dbReference type="Ensembl" id="ENSPNAP00000040761.1"/>
    </source>
</evidence>
<dbReference type="Proteomes" id="UP001501920">
    <property type="component" value="Chromosome 14"/>
</dbReference>
<evidence type="ECO:0000313" key="2">
    <source>
        <dbReference type="Proteomes" id="UP001501920"/>
    </source>
</evidence>
<sequence>MSEVAAYHIKGLTTAMTSFAVLLRKMRMRRALAVLWLVSLCAAQKKKWTHETLELRDKTNGKSCSNMTQVLDNWKYAIVHQVKDLLVNDHASVLPEYVRIKPLSDAVGDLYKQFNTLKENLAKLTNEFDKVEGFVDELQAGKVPRTSMWVPPRRPVVRATAKTPAKASVRASNTGQWIRRARARRGPGT</sequence>
<dbReference type="AlphaFoldDB" id="A0AAR2IT17"/>
<dbReference type="GeneTree" id="ENSGT00410000026495"/>
<reference evidence="1" key="3">
    <citation type="submission" date="2025-09" db="UniProtKB">
        <authorList>
            <consortium name="Ensembl"/>
        </authorList>
    </citation>
    <scope>IDENTIFICATION</scope>
</reference>